<evidence type="ECO:0000256" key="2">
    <source>
        <dbReference type="ARBA" id="ARBA00038350"/>
    </source>
</evidence>
<dbReference type="Proteomes" id="UP000271098">
    <property type="component" value="Unassembled WGS sequence"/>
</dbReference>
<proteinExistence type="inferred from homology"/>
<dbReference type="InterPro" id="IPR036551">
    <property type="entry name" value="Flavin_trans-like"/>
</dbReference>
<protein>
    <recommendedName>
        <fullName evidence="3">Flavoprotein domain-containing protein</fullName>
    </recommendedName>
</protein>
<evidence type="ECO:0000259" key="3">
    <source>
        <dbReference type="Pfam" id="PF02441"/>
    </source>
</evidence>
<dbReference type="SUPFAM" id="SSF52507">
    <property type="entry name" value="Homo-oligomeric flavin-containing Cys decarboxylases, HFCD"/>
    <property type="match status" value="1"/>
</dbReference>
<dbReference type="InterPro" id="IPR003382">
    <property type="entry name" value="Flavoprotein"/>
</dbReference>
<gene>
    <name evidence="4" type="ORF">GPUH_LOCUS11762</name>
</gene>
<dbReference type="PANTHER" id="PTHR14359">
    <property type="entry name" value="HOMO-OLIGOMERIC FLAVIN CONTAINING CYS DECARBOXYLASE FAMILY"/>
    <property type="match status" value="1"/>
</dbReference>
<dbReference type="EMBL" id="UYRT01078785">
    <property type="protein sequence ID" value="VDN19211.1"/>
    <property type="molecule type" value="Genomic_DNA"/>
</dbReference>
<dbReference type="GO" id="GO:0071513">
    <property type="term" value="C:phosphopantothenoylcysteine decarboxylase complex"/>
    <property type="evidence" value="ECO:0007669"/>
    <property type="project" value="TreeGrafter"/>
</dbReference>
<dbReference type="GO" id="GO:0015937">
    <property type="term" value="P:coenzyme A biosynthetic process"/>
    <property type="evidence" value="ECO:0007669"/>
    <property type="project" value="UniProtKB-KW"/>
</dbReference>
<dbReference type="PANTHER" id="PTHR14359:SF6">
    <property type="entry name" value="PHOSPHOPANTOTHENOYLCYSTEINE DECARBOXYLASE"/>
    <property type="match status" value="1"/>
</dbReference>
<dbReference type="GO" id="GO:0004633">
    <property type="term" value="F:phosphopantothenoylcysteine decarboxylase activity"/>
    <property type="evidence" value="ECO:0007669"/>
    <property type="project" value="TreeGrafter"/>
</dbReference>
<evidence type="ECO:0000313" key="5">
    <source>
        <dbReference type="Proteomes" id="UP000271098"/>
    </source>
</evidence>
<name>A0A3P7MMH4_9BILA</name>
<dbReference type="Gene3D" id="3.40.50.1950">
    <property type="entry name" value="Flavin prenyltransferase-like"/>
    <property type="match status" value="1"/>
</dbReference>
<accession>A0A3P7MMH4</accession>
<keyword evidence="5" id="KW-1185">Reference proteome</keyword>
<dbReference type="OrthoDB" id="1532798at2759"/>
<dbReference type="Pfam" id="PF02441">
    <property type="entry name" value="Flavoprotein"/>
    <property type="match status" value="1"/>
</dbReference>
<reference evidence="4 5" key="1">
    <citation type="submission" date="2018-11" db="EMBL/GenBank/DDBJ databases">
        <authorList>
            <consortium name="Pathogen Informatics"/>
        </authorList>
    </citation>
    <scope>NUCLEOTIDE SEQUENCE [LARGE SCALE GENOMIC DNA]</scope>
</reference>
<feature type="domain" description="Flavoprotein" evidence="3">
    <location>
        <begin position="128"/>
        <end position="292"/>
    </location>
</feature>
<evidence type="ECO:0000256" key="1">
    <source>
        <dbReference type="ARBA" id="ARBA00022993"/>
    </source>
</evidence>
<organism evidence="4 5">
    <name type="scientific">Gongylonema pulchrum</name>
    <dbReference type="NCBI Taxonomy" id="637853"/>
    <lineage>
        <taxon>Eukaryota</taxon>
        <taxon>Metazoa</taxon>
        <taxon>Ecdysozoa</taxon>
        <taxon>Nematoda</taxon>
        <taxon>Chromadorea</taxon>
        <taxon>Rhabditida</taxon>
        <taxon>Spirurina</taxon>
        <taxon>Spiruromorpha</taxon>
        <taxon>Spiruroidea</taxon>
        <taxon>Gongylonematidae</taxon>
        <taxon>Gongylonema</taxon>
    </lineage>
</organism>
<dbReference type="AlphaFoldDB" id="A0A3P7MMH4"/>
<dbReference type="GO" id="GO:0010181">
    <property type="term" value="F:FMN binding"/>
    <property type="evidence" value="ECO:0007669"/>
    <property type="project" value="TreeGrafter"/>
</dbReference>
<evidence type="ECO:0000313" key="4">
    <source>
        <dbReference type="EMBL" id="VDN19211.1"/>
    </source>
</evidence>
<sequence>MFANPLKTHLGGPGLYVEEELGTLSGVYLPAEYPQVGITYAEEAVGQEGFIKVESNELGRRMPMPDGQDSKQQLQHCVVLKKPRVEDDPNAGYIDVDVTTVDHFRHPPKTREPYGPDHVIAREGGKFHLLIGITGSVASIKLSELITELQKQSPQGRLVIRVVATEAARAFIDESAFEIPIYNDLDEWNMWKKRGDPVLHIGKLPIFELIELRRWADAMVVAPLDANTLAKWANGLCDNLLTSIVRCWDPRKPMYYAPAMNVAMWENPLTYQHRKTLKDLFRYKEIPPIEKELMCGDTGLGAMATVQMVASILASEVKNRFAVYSDHSKLTT</sequence>
<comment type="similarity">
    <text evidence="2">Belongs to the HFCD (homooligomeric flavin containing Cys decarboxylase) superfamily.</text>
</comment>
<keyword evidence="1" id="KW-0173">Coenzyme A biosynthesis</keyword>